<proteinExistence type="predicted"/>
<organism evidence="1 2">
    <name type="scientific">Dentiscutata heterogama</name>
    <dbReference type="NCBI Taxonomy" id="1316150"/>
    <lineage>
        <taxon>Eukaryota</taxon>
        <taxon>Fungi</taxon>
        <taxon>Fungi incertae sedis</taxon>
        <taxon>Mucoromycota</taxon>
        <taxon>Glomeromycotina</taxon>
        <taxon>Glomeromycetes</taxon>
        <taxon>Diversisporales</taxon>
        <taxon>Gigasporaceae</taxon>
        <taxon>Dentiscutata</taxon>
    </lineage>
</organism>
<sequence length="97" mass="10679">NEKTIHMAKIDDEIKEIKNSLVYEAGYSVSNTTLTKIKNFVDIPVFDINSGASVKTHNASISSHIVNTLGINASNNASNSDITEKVEKVHIYQEKDS</sequence>
<feature type="non-terminal residue" evidence="1">
    <location>
        <position position="1"/>
    </location>
</feature>
<evidence type="ECO:0000313" key="2">
    <source>
        <dbReference type="Proteomes" id="UP000789702"/>
    </source>
</evidence>
<evidence type="ECO:0000313" key="1">
    <source>
        <dbReference type="EMBL" id="CAG8479692.1"/>
    </source>
</evidence>
<gene>
    <name evidence="1" type="ORF">DHETER_LOCUS2072</name>
</gene>
<comment type="caution">
    <text evidence="1">The sequence shown here is derived from an EMBL/GenBank/DDBJ whole genome shotgun (WGS) entry which is preliminary data.</text>
</comment>
<dbReference type="Proteomes" id="UP000789702">
    <property type="component" value="Unassembled WGS sequence"/>
</dbReference>
<name>A0ACA9KLY6_9GLOM</name>
<accession>A0ACA9KLY6</accession>
<keyword evidence="2" id="KW-1185">Reference proteome</keyword>
<protein>
    <submittedName>
        <fullName evidence="1">11113_t:CDS:1</fullName>
    </submittedName>
</protein>
<reference evidence="1" key="1">
    <citation type="submission" date="2021-06" db="EMBL/GenBank/DDBJ databases">
        <authorList>
            <person name="Kallberg Y."/>
            <person name="Tangrot J."/>
            <person name="Rosling A."/>
        </authorList>
    </citation>
    <scope>NUCLEOTIDE SEQUENCE</scope>
    <source>
        <strain evidence="1">IL203A</strain>
    </source>
</reference>
<dbReference type="EMBL" id="CAJVPU010001401">
    <property type="protein sequence ID" value="CAG8479692.1"/>
    <property type="molecule type" value="Genomic_DNA"/>
</dbReference>